<dbReference type="SUPFAM" id="SSF46785">
    <property type="entry name" value="Winged helix' DNA-binding domain"/>
    <property type="match status" value="1"/>
</dbReference>
<organism evidence="3 4">
    <name type="scientific">Paenibacillus illinoisensis</name>
    <dbReference type="NCBI Taxonomy" id="59845"/>
    <lineage>
        <taxon>Bacteria</taxon>
        <taxon>Bacillati</taxon>
        <taxon>Bacillota</taxon>
        <taxon>Bacilli</taxon>
        <taxon>Bacillales</taxon>
        <taxon>Paenibacillaceae</taxon>
        <taxon>Paenibacillus</taxon>
    </lineage>
</organism>
<dbReference type="InterPro" id="IPR036390">
    <property type="entry name" value="WH_DNA-bd_sf"/>
</dbReference>
<evidence type="ECO:0000259" key="2">
    <source>
        <dbReference type="SMART" id="SM00843"/>
    </source>
</evidence>
<dbReference type="Proteomes" id="UP001618531">
    <property type="component" value="Unassembled WGS sequence"/>
</dbReference>
<dbReference type="SMART" id="SM00843">
    <property type="entry name" value="Ftsk_gamma"/>
    <property type="match status" value="1"/>
</dbReference>
<name>A0ABW8I481_9BACL</name>
<reference evidence="3 4" key="1">
    <citation type="submission" date="2024-11" db="EMBL/GenBank/DDBJ databases">
        <title>Identification and Characterization of a Novel Fosfomycin Bacillithiol Transferase FosB8 in Paenibacillus illinoisensis.</title>
        <authorList>
            <person name="Lu W."/>
        </authorList>
    </citation>
    <scope>NUCLEOTIDE SEQUENCE [LARGE SCALE GENOMIC DNA]</scope>
    <source>
        <strain evidence="3 4">WP77</strain>
    </source>
</reference>
<feature type="domain" description="FtsK gamma" evidence="2">
    <location>
        <begin position="241"/>
        <end position="306"/>
    </location>
</feature>
<dbReference type="InterPro" id="IPR018541">
    <property type="entry name" value="Ftsk_gamma"/>
</dbReference>
<proteinExistence type="predicted"/>
<evidence type="ECO:0000313" key="3">
    <source>
        <dbReference type="EMBL" id="MFK0526507.1"/>
    </source>
</evidence>
<feature type="compositionally biased region" description="Basic and acidic residues" evidence="1">
    <location>
        <begin position="330"/>
        <end position="341"/>
    </location>
</feature>
<keyword evidence="4" id="KW-1185">Reference proteome</keyword>
<dbReference type="RefSeq" id="WP_402879507.1">
    <property type="nucleotide sequence ID" value="NZ_JBIYSL010000015.1"/>
</dbReference>
<protein>
    <submittedName>
        <fullName evidence="3">DNA translocase FtsK</fullName>
    </submittedName>
</protein>
<dbReference type="Gene3D" id="1.10.10.10">
    <property type="entry name" value="Winged helix-like DNA-binding domain superfamily/Winged helix DNA-binding domain"/>
    <property type="match status" value="1"/>
</dbReference>
<feature type="region of interest" description="Disordered" evidence="1">
    <location>
        <begin position="330"/>
        <end position="356"/>
    </location>
</feature>
<evidence type="ECO:0000256" key="1">
    <source>
        <dbReference type="SAM" id="MobiDB-lite"/>
    </source>
</evidence>
<comment type="caution">
    <text evidence="3">The sequence shown here is derived from an EMBL/GenBank/DDBJ whole genome shotgun (WGS) entry which is preliminary data.</text>
</comment>
<dbReference type="InterPro" id="IPR024234">
    <property type="entry name" value="DUF3801"/>
</dbReference>
<dbReference type="InterPro" id="IPR036388">
    <property type="entry name" value="WH-like_DNA-bd_sf"/>
</dbReference>
<sequence length="473" mass="53712">MSDIGGDVSTIVTRMASDFSRETAKMTNESIKQMLIFLINKAREQGDKPGEKSLKKLLASKDEIKLFDLDKSRLKEFAEKAKRYQIAYAVVEDEGRHSVFYKQSDEVRVKSIIENLINKELTPTDRTDKQPEKALPYQVIGESSIRVPNAVLDMDIEFHRELAAKEGINLSDFQMNNARLENEKTVRDSSDAPNNGKTKYDVVGDSEIRVTDAVLDMNVGFQRELAEREGIDTSLFTEPQKNMAEERYLQAVDLAREAGEIAIPKLQSELNVGYGEARSLIDRMESEGLVSQYDGSKPQAYIGGQDREAEIQAETQKEAPDIIPAFLKQRGERQEASKPEPEQQATEQLTPYERLEGNKIKVPHVTLDMNNPQHRELAESYGIKVNEIDFKRETSDLAIEKEEVKGRESLTERLGATGEGPVQDDRDLMVRDMLHRVNTRMSLDERRQQIRPLIEAQREAAPTKNKNREKGGR</sequence>
<dbReference type="EMBL" id="JBIYSL010000015">
    <property type="protein sequence ID" value="MFK0526507.1"/>
    <property type="molecule type" value="Genomic_DNA"/>
</dbReference>
<feature type="region of interest" description="Disordered" evidence="1">
    <location>
        <begin position="442"/>
        <end position="473"/>
    </location>
</feature>
<dbReference type="Pfam" id="PF12687">
    <property type="entry name" value="DUF3801"/>
    <property type="match status" value="1"/>
</dbReference>
<dbReference type="Pfam" id="PF09397">
    <property type="entry name" value="FtsK_gamma"/>
    <property type="match status" value="1"/>
</dbReference>
<accession>A0ABW8I481</accession>
<gene>
    <name evidence="3" type="ORF">ACINKY_30280</name>
</gene>
<evidence type="ECO:0000313" key="4">
    <source>
        <dbReference type="Proteomes" id="UP001618531"/>
    </source>
</evidence>